<keyword evidence="3" id="KW-1185">Reference proteome</keyword>
<gene>
    <name evidence="2" type="ORF">SAMN04488004_1185</name>
</gene>
<organism evidence="2 3">
    <name type="scientific">Loktanella salsilacus</name>
    <dbReference type="NCBI Taxonomy" id="195913"/>
    <lineage>
        <taxon>Bacteria</taxon>
        <taxon>Pseudomonadati</taxon>
        <taxon>Pseudomonadota</taxon>
        <taxon>Alphaproteobacteria</taxon>
        <taxon>Rhodobacterales</taxon>
        <taxon>Roseobacteraceae</taxon>
        <taxon>Loktanella</taxon>
    </lineage>
</organism>
<dbReference type="AlphaFoldDB" id="A0A1I4HI12"/>
<feature type="domain" description="TniQ" evidence="1">
    <location>
        <begin position="11"/>
        <end position="140"/>
    </location>
</feature>
<dbReference type="STRING" id="195913.SAMN04488004_1185"/>
<dbReference type="OrthoDB" id="7595282at2"/>
<reference evidence="3" key="1">
    <citation type="submission" date="2016-10" db="EMBL/GenBank/DDBJ databases">
        <authorList>
            <person name="Varghese N."/>
            <person name="Submissions S."/>
        </authorList>
    </citation>
    <scope>NUCLEOTIDE SEQUENCE [LARGE SCALE GENOMIC DNA]</scope>
    <source>
        <strain evidence="3">DSM 16199</strain>
    </source>
</reference>
<accession>A0A1I4HI12</accession>
<evidence type="ECO:0000259" key="1">
    <source>
        <dbReference type="Pfam" id="PF06527"/>
    </source>
</evidence>
<dbReference type="RefSeq" id="WP_090190693.1">
    <property type="nucleotide sequence ID" value="NZ_FOTF01000018.1"/>
</dbReference>
<dbReference type="Proteomes" id="UP000199550">
    <property type="component" value="Unassembled WGS sequence"/>
</dbReference>
<proteinExistence type="predicted"/>
<sequence length="614" mass="67891">MKILNPSLPYDNAETTLSWVARLAAFHTGGDLMSFLHDIGIPYGDMLANRKHAIARLCDLTGEDHNLVSSNAISQVSQRRYTFGGHTFASEFLHGTNMMFCPACLVVDDEGGPNPAIQRRGLTIWTIRAVRTCPKHDLPLINRREAVWSDCLREMAIRVPERGPALARLAAGLTPRKPSPLQNYCLDRLRGMAGPAWMDGQGIESAFRATSLLGVVLAFGPRRKLNQLTEDEWDTAGRTGFQYSSRDENGIREALSILQARLSVGKQISRSRSGLPMIFGQLYLWLSAPKNGKETGPIRELVREHILDTMEVHPDRVLLGEKVGVRRRHSVHSLATTTATHPTTIRNFLVTSGLIPKHAQKAIDATFDASDGERLVAMMKASVAQIHLPKVLNTTRGQVVQLIEGGILKKISSEKDGQGRQQTAVPLDEVQRFVTALTHDAQKVETAPEGTFGIPETAQIAHVPTTTIVQLLLDGDLTLVYQLAHVPGYGGIRLYPDEVKALAKPRDPRGVIRLKRVPDRLKMSHATVKALIAEKEGGPILPTISLEGLPVVLVEVQMLDAFARNYVGFTSLSRKLSLNSYQLKRKLEAAGVQPIDEPARLRERIYRREDVKNL</sequence>
<protein>
    <submittedName>
        <fullName evidence="2">TniQ protein</fullName>
    </submittedName>
</protein>
<name>A0A1I4HI12_9RHOB</name>
<dbReference type="InterPro" id="IPR009492">
    <property type="entry name" value="TniQ"/>
</dbReference>
<dbReference type="Pfam" id="PF06527">
    <property type="entry name" value="TniQ"/>
    <property type="match status" value="1"/>
</dbReference>
<evidence type="ECO:0000313" key="2">
    <source>
        <dbReference type="EMBL" id="SFL41938.1"/>
    </source>
</evidence>
<evidence type="ECO:0000313" key="3">
    <source>
        <dbReference type="Proteomes" id="UP000199550"/>
    </source>
</evidence>
<dbReference type="EMBL" id="FOTF01000018">
    <property type="protein sequence ID" value="SFL41938.1"/>
    <property type="molecule type" value="Genomic_DNA"/>
</dbReference>